<evidence type="ECO:0000313" key="2">
    <source>
        <dbReference type="EMBL" id="KKF98010.1"/>
    </source>
</evidence>
<evidence type="ECO:0000313" key="69">
    <source>
        <dbReference type="Proteomes" id="UP000034188"/>
    </source>
</evidence>
<evidence type="ECO:0000313" key="101">
    <source>
        <dbReference type="Proteomes" id="UP000034925"/>
    </source>
</evidence>
<evidence type="ECO:0000313" key="71">
    <source>
        <dbReference type="Proteomes" id="UP000034227"/>
    </source>
</evidence>
<evidence type="ECO:0000313" key="33">
    <source>
        <dbReference type="EMBL" id="KKH32021.1"/>
    </source>
</evidence>
<evidence type="ECO:0000313" key="16">
    <source>
        <dbReference type="EMBL" id="KKG64344.1"/>
    </source>
</evidence>
<evidence type="ECO:0000313" key="43">
    <source>
        <dbReference type="EMBL" id="KKH69071.1"/>
    </source>
</evidence>
<dbReference type="EMBL" id="JJQB01000011">
    <property type="protein sequence ID" value="KKH23370.1"/>
    <property type="molecule type" value="Genomic_DNA"/>
</dbReference>
<accession>A0A0F8GMP8</accession>
<evidence type="ECO:0000313" key="63">
    <source>
        <dbReference type="Proteomes" id="UP000034040"/>
    </source>
</evidence>
<evidence type="ECO:0000313" key="30">
    <source>
        <dbReference type="EMBL" id="KKH23457.1"/>
    </source>
</evidence>
<dbReference type="Proteomes" id="UP000034188">
    <property type="component" value="Unassembled WGS sequence"/>
</dbReference>
<dbReference type="Proteomes" id="UP000034195">
    <property type="component" value="Unassembled WGS sequence"/>
</dbReference>
<dbReference type="Proteomes" id="UP000034338">
    <property type="component" value="Unassembled WGS sequence"/>
</dbReference>
<dbReference type="EMBL" id="JJQX01000131">
    <property type="protein sequence ID" value="KKH94168.1"/>
    <property type="molecule type" value="Genomic_DNA"/>
</dbReference>
<evidence type="ECO:0000313" key="22">
    <source>
        <dbReference type="EMBL" id="KKG85867.1"/>
    </source>
</evidence>
<evidence type="ECO:0000313" key="96">
    <source>
        <dbReference type="Proteomes" id="UP000034758"/>
    </source>
</evidence>
<feature type="transmembrane region" description="Helical" evidence="1">
    <location>
        <begin position="40"/>
        <end position="57"/>
    </location>
</feature>
<evidence type="ECO:0000313" key="102">
    <source>
        <dbReference type="Proteomes" id="UP000034937"/>
    </source>
</evidence>
<evidence type="ECO:0000313" key="87">
    <source>
        <dbReference type="Proteomes" id="UP000034577"/>
    </source>
</evidence>
<evidence type="ECO:0000313" key="79">
    <source>
        <dbReference type="Proteomes" id="UP000034387"/>
    </source>
</evidence>
<evidence type="ECO:0000313" key="100">
    <source>
        <dbReference type="Proteomes" id="UP000034921"/>
    </source>
</evidence>
<dbReference type="OMA" id="MFYATVE"/>
<dbReference type="EMBL" id="JJPT01000024">
    <property type="protein sequence ID" value="KKG94650.1"/>
    <property type="molecule type" value="Genomic_DNA"/>
</dbReference>
<dbReference type="Proteomes" id="UP000034047">
    <property type="component" value="Unassembled WGS sequence"/>
</dbReference>
<dbReference type="EMBL" id="JJPA01000154">
    <property type="protein sequence ID" value="KKG31179.1"/>
    <property type="molecule type" value="Genomic_DNA"/>
</dbReference>
<dbReference type="Proteomes" id="UP000034657">
    <property type="component" value="Unassembled WGS sequence"/>
</dbReference>
<dbReference type="EMBL" id="JJQT01000030">
    <property type="protein sequence ID" value="KKH82339.1"/>
    <property type="molecule type" value="Genomic_DNA"/>
</dbReference>
<dbReference type="EMBL" id="JJPO01000082">
    <property type="protein sequence ID" value="KKG72970.1"/>
    <property type="molecule type" value="Genomic_DNA"/>
</dbReference>
<dbReference type="EMBL" id="JJQI01000031">
    <property type="protein sequence ID" value="KKH41305.1"/>
    <property type="molecule type" value="Genomic_DNA"/>
</dbReference>
<dbReference type="Proteomes" id="UP000034547">
    <property type="component" value="Unassembled WGS sequence"/>
</dbReference>
<dbReference type="EMBL" id="JJPV01000036">
    <property type="protein sequence ID" value="KKH02148.1"/>
    <property type="molecule type" value="Genomic_DNA"/>
</dbReference>
<evidence type="ECO:0000313" key="72">
    <source>
        <dbReference type="Proteomes" id="UP000034232"/>
    </source>
</evidence>
<dbReference type="Proteomes" id="UP000034692">
    <property type="component" value="Unassembled WGS sequence"/>
</dbReference>
<evidence type="ECO:0000313" key="38">
    <source>
        <dbReference type="EMBL" id="KKH54034.1"/>
    </source>
</evidence>
<dbReference type="EMBL" id="JJPW01000048">
    <property type="protein sequence ID" value="KKH01374.1"/>
    <property type="molecule type" value="Genomic_DNA"/>
</dbReference>
<dbReference type="EMBL" id="JJOT01000132">
    <property type="protein sequence ID" value="KKF98010.1"/>
    <property type="molecule type" value="Genomic_DNA"/>
</dbReference>
<organism evidence="17 76">
    <name type="scientific">Methanosarcina mazei</name>
    <name type="common">Methanosarcina frisia</name>
    <dbReference type="NCBI Taxonomy" id="2209"/>
    <lineage>
        <taxon>Archaea</taxon>
        <taxon>Methanobacteriati</taxon>
        <taxon>Methanobacteriota</taxon>
        <taxon>Stenosarchaea group</taxon>
        <taxon>Methanomicrobia</taxon>
        <taxon>Methanosarcinales</taxon>
        <taxon>Methanosarcinaceae</taxon>
        <taxon>Methanosarcina</taxon>
    </lineage>
</organism>
<evidence type="ECO:0000313" key="27">
    <source>
        <dbReference type="EMBL" id="KKH04423.1"/>
    </source>
</evidence>
<dbReference type="EMBL" id="JJQQ01000039">
    <property type="protein sequence ID" value="KKH69071.1"/>
    <property type="molecule type" value="Genomic_DNA"/>
</dbReference>
<evidence type="ECO:0000313" key="89">
    <source>
        <dbReference type="Proteomes" id="UP000034597"/>
    </source>
</evidence>
<dbReference type="Proteomes" id="UP000034950">
    <property type="component" value="Unassembled WGS sequence"/>
</dbReference>
<evidence type="ECO:0000313" key="12">
    <source>
        <dbReference type="EMBL" id="KKG51399.1"/>
    </source>
</evidence>
<evidence type="ECO:0000313" key="28">
    <source>
        <dbReference type="EMBL" id="KKH15580.1"/>
    </source>
</evidence>
<dbReference type="Proteomes" id="UP000034399">
    <property type="component" value="Unassembled WGS sequence"/>
</dbReference>
<evidence type="ECO:0000313" key="78">
    <source>
        <dbReference type="Proteomes" id="UP000034338"/>
    </source>
</evidence>
<evidence type="ECO:0000313" key="83">
    <source>
        <dbReference type="Proteomes" id="UP000034450"/>
    </source>
</evidence>
<dbReference type="Proteomes" id="UP000034001">
    <property type="component" value="Unassembled WGS sequence"/>
</dbReference>
<evidence type="ECO:0000313" key="24">
    <source>
        <dbReference type="EMBL" id="KKG96735.1"/>
    </source>
</evidence>
<evidence type="ECO:0000313" key="74">
    <source>
        <dbReference type="Proteomes" id="UP000034253"/>
    </source>
</evidence>
<evidence type="ECO:0000313" key="35">
    <source>
        <dbReference type="EMBL" id="KKH39180.1"/>
    </source>
</evidence>
<evidence type="ECO:0000313" key="6">
    <source>
        <dbReference type="EMBL" id="KKG31179.1"/>
    </source>
</evidence>
<dbReference type="EMBL" id="JJPG01000092">
    <property type="protein sequence ID" value="KKG51399.1"/>
    <property type="molecule type" value="Genomic_DNA"/>
</dbReference>
<evidence type="ECO:0000313" key="25">
    <source>
        <dbReference type="EMBL" id="KKH01374.1"/>
    </source>
</evidence>
<evidence type="ECO:0000313" key="44">
    <source>
        <dbReference type="EMBL" id="KKH71442.1"/>
    </source>
</evidence>
<dbReference type="EMBL" id="JJQS01000027">
    <property type="protein sequence ID" value="KKH77429.1"/>
    <property type="molecule type" value="Genomic_DNA"/>
</dbReference>
<evidence type="ECO:0000313" key="81">
    <source>
        <dbReference type="Proteomes" id="UP000034409"/>
    </source>
</evidence>
<evidence type="ECO:0000256" key="1">
    <source>
        <dbReference type="SAM" id="Phobius"/>
    </source>
</evidence>
<comment type="caution">
    <text evidence="17">The sequence shown here is derived from an EMBL/GenBank/DDBJ whole genome shotgun (WGS) entry which is preliminary data.</text>
</comment>
<dbReference type="Proteomes" id="UP000034279">
    <property type="component" value="Unassembled WGS sequence"/>
</dbReference>
<evidence type="ECO:0000313" key="50">
    <source>
        <dbReference type="EMBL" id="KKH93725.1"/>
    </source>
</evidence>
<dbReference type="Proteomes" id="UP000034040">
    <property type="component" value="Unassembled WGS sequence"/>
</dbReference>
<dbReference type="Proteomes" id="UP000034925">
    <property type="component" value="Unassembled WGS sequence"/>
</dbReference>
<evidence type="ECO:0000313" key="17">
    <source>
        <dbReference type="EMBL" id="KKG66582.1"/>
    </source>
</evidence>
<dbReference type="EMBL" id="JJPP01000032">
    <property type="protein sequence ID" value="KKG82431.1"/>
    <property type="molecule type" value="Genomic_DNA"/>
</dbReference>
<dbReference type="EMBL" id="JJPC01000036">
    <property type="protein sequence ID" value="KKG36598.1"/>
    <property type="molecule type" value="Genomic_DNA"/>
</dbReference>
<dbReference type="EMBL" id="JJQC01000042">
    <property type="protein sequence ID" value="KKH23457.1"/>
    <property type="molecule type" value="Genomic_DNA"/>
</dbReference>
<name>A0A0F8GMP8_METMZ</name>
<keyword evidence="88" id="KW-1185">Reference proteome</keyword>
<evidence type="ECO:0000313" key="93">
    <source>
        <dbReference type="Proteomes" id="UP000034672"/>
    </source>
</evidence>
<dbReference type="Proteomes" id="UP000034597">
    <property type="component" value="Unassembled WGS sequence"/>
</dbReference>
<evidence type="ECO:0000313" key="29">
    <source>
        <dbReference type="EMBL" id="KKH23370.1"/>
    </source>
</evidence>
<dbReference type="EMBL" id="JJQR01000151">
    <property type="protein sequence ID" value="KKH71442.1"/>
    <property type="molecule type" value="Genomic_DNA"/>
</dbReference>
<dbReference type="Proteomes" id="UP000034817">
    <property type="component" value="Unassembled WGS sequence"/>
</dbReference>
<dbReference type="Proteomes" id="UP000034672">
    <property type="component" value="Unassembled WGS sequence"/>
</dbReference>
<keyword evidence="1" id="KW-0472">Membrane</keyword>
<evidence type="ECO:0000313" key="90">
    <source>
        <dbReference type="Proteomes" id="UP000034657"/>
    </source>
</evidence>
<dbReference type="Proteomes" id="UP000034937">
    <property type="component" value="Unassembled WGS sequence"/>
</dbReference>
<evidence type="ECO:0000313" key="61">
    <source>
        <dbReference type="Proteomes" id="UP000034001"/>
    </source>
</evidence>
<dbReference type="EMBL" id="JJRB01000119">
    <property type="protein sequence ID" value="KKI01544.1"/>
    <property type="molecule type" value="Genomic_DNA"/>
</dbReference>
<evidence type="ECO:0000313" key="40">
    <source>
        <dbReference type="EMBL" id="KKH59233.1"/>
    </source>
</evidence>
<dbReference type="EMBL" id="JJPE01000007">
    <property type="protein sequence ID" value="KKG48432.1"/>
    <property type="molecule type" value="Genomic_DNA"/>
</dbReference>
<dbReference type="Proteomes" id="UP000034450">
    <property type="component" value="Unassembled WGS sequence"/>
</dbReference>
<dbReference type="Proteomes" id="UP000034142">
    <property type="component" value="Unassembled WGS sequence"/>
</dbReference>
<dbReference type="EMBL" id="JJQG01000148">
    <property type="protein sequence ID" value="KKH34825.1"/>
    <property type="molecule type" value="Genomic_DNA"/>
</dbReference>
<evidence type="ECO:0000313" key="34">
    <source>
        <dbReference type="EMBL" id="KKH34825.1"/>
    </source>
</evidence>
<dbReference type="EMBL" id="JJPU01000108">
    <property type="protein sequence ID" value="KKG96735.1"/>
    <property type="molecule type" value="Genomic_DNA"/>
</dbReference>
<evidence type="ECO:0000313" key="9">
    <source>
        <dbReference type="EMBL" id="KKG39180.1"/>
    </source>
</evidence>
<dbReference type="EMBL" id="JJQV01000031">
    <property type="protein sequence ID" value="KKH85444.1"/>
    <property type="molecule type" value="Genomic_DNA"/>
</dbReference>
<evidence type="ECO:0000313" key="5">
    <source>
        <dbReference type="EMBL" id="KKG16535.1"/>
    </source>
</evidence>
<evidence type="ECO:0000313" key="36">
    <source>
        <dbReference type="EMBL" id="KKH41305.1"/>
    </source>
</evidence>
<dbReference type="PATRIC" id="fig|2209.39.peg.374"/>
<dbReference type="Proteomes" id="UP000034566">
    <property type="component" value="Unassembled WGS sequence"/>
</dbReference>
<dbReference type="Proteomes" id="UP000034872">
    <property type="component" value="Unassembled WGS sequence"/>
</dbReference>
<dbReference type="Proteomes" id="UP000034424">
    <property type="component" value="Unassembled WGS sequence"/>
</dbReference>
<dbReference type="Proteomes" id="UP000034387">
    <property type="component" value="Unassembled WGS sequence"/>
</dbReference>
<evidence type="ECO:0000313" key="54">
    <source>
        <dbReference type="Proteomes" id="UP000033814"/>
    </source>
</evidence>
<dbReference type="Proteomes" id="UP000033835">
    <property type="component" value="Unassembled WGS sequence"/>
</dbReference>
<dbReference type="Proteomes" id="UP000034232">
    <property type="component" value="Unassembled WGS sequence"/>
</dbReference>
<evidence type="ECO:0000313" key="67">
    <source>
        <dbReference type="Proteomes" id="UP000034151"/>
    </source>
</evidence>
<evidence type="ECO:0000313" key="8">
    <source>
        <dbReference type="EMBL" id="KKG36598.1"/>
    </source>
</evidence>
<dbReference type="EMBL" id="JJQE01000135">
    <property type="protein sequence ID" value="KKH25981.1"/>
    <property type="molecule type" value="Genomic_DNA"/>
</dbReference>
<evidence type="ECO:0000313" key="97">
    <source>
        <dbReference type="Proteomes" id="UP000034817"/>
    </source>
</evidence>
<evidence type="ECO:0000313" key="48">
    <source>
        <dbReference type="EMBL" id="KKH91011.1"/>
    </source>
</evidence>
<dbReference type="Proteomes" id="UP000033864">
    <property type="component" value="Unassembled WGS sequence"/>
</dbReference>
<evidence type="ECO:0000313" key="7">
    <source>
        <dbReference type="EMBL" id="KKG32129.1"/>
    </source>
</evidence>
<dbReference type="EMBL" id="JJPR01000097">
    <property type="protein sequence ID" value="KKG85867.1"/>
    <property type="molecule type" value="Genomic_DNA"/>
</dbReference>
<dbReference type="EMBL" id="JJQD01000103">
    <property type="protein sequence ID" value="KKH28158.1"/>
    <property type="molecule type" value="Genomic_DNA"/>
</dbReference>
<evidence type="ECO:0000313" key="52">
    <source>
        <dbReference type="EMBL" id="KKI01544.1"/>
    </source>
</evidence>
<dbReference type="EMBL" id="JJQN01000100">
    <property type="protein sequence ID" value="KKH59233.1"/>
    <property type="molecule type" value="Genomic_DNA"/>
</dbReference>
<evidence type="ECO:0000313" key="103">
    <source>
        <dbReference type="Proteomes" id="UP000034950"/>
    </source>
</evidence>
<evidence type="ECO:0000313" key="45">
    <source>
        <dbReference type="EMBL" id="KKH77429.1"/>
    </source>
</evidence>
<evidence type="ECO:0000313" key="75">
    <source>
        <dbReference type="Proteomes" id="UP000034259"/>
    </source>
</evidence>
<dbReference type="EMBL" id="JJQW01000011">
    <property type="protein sequence ID" value="KKH91011.1"/>
    <property type="molecule type" value="Genomic_DNA"/>
</dbReference>
<evidence type="ECO:0000313" key="82">
    <source>
        <dbReference type="Proteomes" id="UP000034424"/>
    </source>
</evidence>
<evidence type="ECO:0000313" key="53">
    <source>
        <dbReference type="EMBL" id="KKI02728.1"/>
    </source>
</evidence>
<dbReference type="Proteomes" id="UP000034468">
    <property type="component" value="Unassembled WGS sequence"/>
</dbReference>
<dbReference type="EMBL" id="JJRA01000097">
    <property type="protein sequence ID" value="KKI02728.1"/>
    <property type="molecule type" value="Genomic_DNA"/>
</dbReference>
<evidence type="ECO:0000313" key="19">
    <source>
        <dbReference type="EMBL" id="KKG77905.1"/>
    </source>
</evidence>
<dbReference type="Proteomes" id="UP000034151">
    <property type="component" value="Unassembled WGS sequence"/>
</dbReference>
<evidence type="ECO:0000313" key="15">
    <source>
        <dbReference type="EMBL" id="KKG60115.1"/>
    </source>
</evidence>
<dbReference type="Proteomes" id="UP000034298">
    <property type="component" value="Unassembled WGS sequence"/>
</dbReference>
<dbReference type="Proteomes" id="UP000033878">
    <property type="component" value="Unassembled WGS sequence"/>
</dbReference>
<evidence type="ECO:0000313" key="23">
    <source>
        <dbReference type="EMBL" id="KKG94650.1"/>
    </source>
</evidence>
<dbReference type="GeneID" id="24850732"/>
<keyword evidence="1" id="KW-1133">Transmembrane helix</keyword>
<evidence type="ECO:0000313" key="14">
    <source>
        <dbReference type="EMBL" id="KKG53891.1"/>
    </source>
</evidence>
<dbReference type="Proteomes" id="UP000034667">
    <property type="component" value="Unassembled WGS sequence"/>
</dbReference>
<evidence type="ECO:0000313" key="21">
    <source>
        <dbReference type="EMBL" id="KKG84954.1"/>
    </source>
</evidence>
<evidence type="ECO:0000313" key="94">
    <source>
        <dbReference type="Proteomes" id="UP000034692"/>
    </source>
</evidence>
<evidence type="ECO:0000313" key="62">
    <source>
        <dbReference type="Proteomes" id="UP000034021"/>
    </source>
</evidence>
<dbReference type="EMBL" id="JJQH01000113">
    <property type="protein sequence ID" value="KKH39180.1"/>
    <property type="molecule type" value="Genomic_DNA"/>
</dbReference>
<evidence type="ECO:0000313" key="31">
    <source>
        <dbReference type="EMBL" id="KKH25981.1"/>
    </source>
</evidence>
<evidence type="ECO:0000313" key="66">
    <source>
        <dbReference type="Proteomes" id="UP000034142"/>
    </source>
</evidence>
<dbReference type="Proteomes" id="UP000034227">
    <property type="component" value="Unassembled WGS sequence"/>
</dbReference>
<dbReference type="Proteomes" id="UP000034578">
    <property type="component" value="Unassembled WGS sequence"/>
</dbReference>
<dbReference type="EMBL" id="JJPD01000015">
    <property type="protein sequence ID" value="KKG45671.1"/>
    <property type="molecule type" value="Genomic_DNA"/>
</dbReference>
<dbReference type="EMBL" id="JJQF01000053">
    <property type="protein sequence ID" value="KKH32021.1"/>
    <property type="molecule type" value="Genomic_DNA"/>
</dbReference>
<dbReference type="EMBL" id="JJQA01000085">
    <property type="protein sequence ID" value="KKH15580.1"/>
    <property type="molecule type" value="Genomic_DNA"/>
</dbReference>
<evidence type="ECO:0000313" key="59">
    <source>
        <dbReference type="Proteomes" id="UP000033933"/>
    </source>
</evidence>
<dbReference type="Proteomes" id="UP000033987">
    <property type="component" value="Unassembled WGS sequence"/>
</dbReference>
<feature type="transmembrane region" description="Helical" evidence="1">
    <location>
        <begin position="13"/>
        <end position="33"/>
    </location>
</feature>
<dbReference type="Proteomes" id="UP000034577">
    <property type="component" value="Unassembled WGS sequence"/>
</dbReference>
<dbReference type="Proteomes" id="UP000034243">
    <property type="component" value="Unassembled WGS sequence"/>
</dbReference>
<dbReference type="EMBL" id="JJPK01000091">
    <property type="protein sequence ID" value="KKG60115.1"/>
    <property type="molecule type" value="Genomic_DNA"/>
</dbReference>
<dbReference type="Proteomes" id="UP000034409">
    <property type="component" value="Unassembled WGS sequence"/>
</dbReference>
<evidence type="ECO:0000313" key="98">
    <source>
        <dbReference type="Proteomes" id="UP000034842"/>
    </source>
</evidence>
<dbReference type="EMBL" id="JJQU01000004">
    <property type="protein sequence ID" value="KKH91162.1"/>
    <property type="molecule type" value="Genomic_DNA"/>
</dbReference>
<dbReference type="EMBL" id="JJOU01000065">
    <property type="protein sequence ID" value="KKG16535.1"/>
    <property type="molecule type" value="Genomic_DNA"/>
</dbReference>
<dbReference type="Proteomes" id="UP000034842">
    <property type="component" value="Unassembled WGS sequence"/>
</dbReference>
<evidence type="ECO:0000313" key="60">
    <source>
        <dbReference type="Proteomes" id="UP000033987"/>
    </source>
</evidence>
<evidence type="ECO:0000313" key="18">
    <source>
        <dbReference type="EMBL" id="KKG72970.1"/>
    </source>
</evidence>
<dbReference type="Proteomes" id="UP000033814">
    <property type="component" value="Unassembled WGS sequence"/>
</dbReference>
<evidence type="ECO:0000313" key="13">
    <source>
        <dbReference type="EMBL" id="KKG53176.1"/>
    </source>
</evidence>
<dbReference type="EMBL" id="JJPB01000068">
    <property type="protein sequence ID" value="KKG32129.1"/>
    <property type="molecule type" value="Genomic_DNA"/>
</dbReference>
<evidence type="ECO:0000313" key="68">
    <source>
        <dbReference type="Proteomes" id="UP000034152"/>
    </source>
</evidence>
<evidence type="ECO:0000313" key="42">
    <source>
        <dbReference type="EMBL" id="KKH67234.1"/>
    </source>
</evidence>
<dbReference type="EMBL" id="JJQP01000149">
    <property type="protein sequence ID" value="KKH65998.1"/>
    <property type="molecule type" value="Genomic_DNA"/>
</dbReference>
<evidence type="ECO:0000313" key="70">
    <source>
        <dbReference type="Proteomes" id="UP000034195"/>
    </source>
</evidence>
<evidence type="ECO:0000313" key="56">
    <source>
        <dbReference type="Proteomes" id="UP000033864"/>
    </source>
</evidence>
<dbReference type="EMBL" id="JJPX01000186">
    <property type="protein sequence ID" value="KKH04423.1"/>
    <property type="molecule type" value="Genomic_DNA"/>
</dbReference>
<evidence type="ECO:0000313" key="39">
    <source>
        <dbReference type="EMBL" id="KKH54332.1"/>
    </source>
</evidence>
<dbReference type="RefSeq" id="WP_011032174.1">
    <property type="nucleotide sequence ID" value="NZ_AP019780.1"/>
</dbReference>
<dbReference type="EMBL" id="JJOS01000094">
    <property type="protein sequence ID" value="KKG00942.1"/>
    <property type="molecule type" value="Genomic_DNA"/>
</dbReference>
<dbReference type="EMBL" id="JJPH01000053">
    <property type="protein sequence ID" value="KKG53176.1"/>
    <property type="molecule type" value="Genomic_DNA"/>
</dbReference>
<evidence type="ECO:0000313" key="99">
    <source>
        <dbReference type="Proteomes" id="UP000034872"/>
    </source>
</evidence>
<sequence length="81" mass="9378">MSDSTENLHRVKIALQLSFILWVMLGILILYATFEEQSRLFVTFLLLCSVIFFTPFLPEGTDLPEGTGYKEIENLEGYREE</sequence>
<dbReference type="EMBL" id="JJPF01000139">
    <property type="protein sequence ID" value="KKG39180.1"/>
    <property type="molecule type" value="Genomic_DNA"/>
</dbReference>
<proteinExistence type="predicted"/>
<evidence type="ECO:0000313" key="58">
    <source>
        <dbReference type="Proteomes" id="UP000033885"/>
    </source>
</evidence>
<evidence type="ECO:0000313" key="3">
    <source>
        <dbReference type="EMBL" id="KKF99563.1"/>
    </source>
</evidence>
<dbReference type="EMBL" id="JJQZ01000126">
    <property type="protein sequence ID" value="KKH93725.1"/>
    <property type="molecule type" value="Genomic_DNA"/>
</dbReference>
<dbReference type="Proteomes" id="UP000034152">
    <property type="component" value="Unassembled WGS sequence"/>
</dbReference>
<dbReference type="EMBL" id="JJQM01000097">
    <property type="protein sequence ID" value="KKH54332.1"/>
    <property type="molecule type" value="Genomic_DNA"/>
</dbReference>
<evidence type="ECO:0000313" key="26">
    <source>
        <dbReference type="EMBL" id="KKH02148.1"/>
    </source>
</evidence>
<evidence type="ECO:0000313" key="86">
    <source>
        <dbReference type="Proteomes" id="UP000034566"/>
    </source>
</evidence>
<evidence type="ECO:0000313" key="32">
    <source>
        <dbReference type="EMBL" id="KKH28158.1"/>
    </source>
</evidence>
<dbReference type="Proteomes" id="UP000034733">
    <property type="component" value="Unassembled WGS sequence"/>
</dbReference>
<dbReference type="EMBL" id="JJOR01000158">
    <property type="protein sequence ID" value="KKF99563.1"/>
    <property type="molecule type" value="Genomic_DNA"/>
</dbReference>
<dbReference type="Proteomes" id="UP000033885">
    <property type="component" value="Unassembled WGS sequence"/>
</dbReference>
<dbReference type="Proteomes" id="UP000034668">
    <property type="component" value="Unassembled WGS sequence"/>
</dbReference>
<evidence type="ECO:0000313" key="11">
    <source>
        <dbReference type="EMBL" id="KKG48432.1"/>
    </source>
</evidence>
<evidence type="ECO:0000313" key="20">
    <source>
        <dbReference type="EMBL" id="KKG82431.1"/>
    </source>
</evidence>
<evidence type="ECO:0000313" key="64">
    <source>
        <dbReference type="Proteomes" id="UP000034047"/>
    </source>
</evidence>
<dbReference type="EMBL" id="JJPM01000087">
    <property type="protein sequence ID" value="KKG77905.1"/>
    <property type="molecule type" value="Genomic_DNA"/>
</dbReference>
<dbReference type="Proteomes" id="UP000034253">
    <property type="component" value="Unassembled WGS sequence"/>
</dbReference>
<evidence type="ECO:0000313" key="88">
    <source>
        <dbReference type="Proteomes" id="UP000034578"/>
    </source>
</evidence>
<dbReference type="EMBL" id="JJPS01000215">
    <property type="protein sequence ID" value="KKG84954.1"/>
    <property type="molecule type" value="Genomic_DNA"/>
</dbReference>
<evidence type="ECO:0000313" key="51">
    <source>
        <dbReference type="EMBL" id="KKH94168.1"/>
    </source>
</evidence>
<dbReference type="EMBL" id="JJPL01000080">
    <property type="protein sequence ID" value="KKG64344.1"/>
    <property type="molecule type" value="Genomic_DNA"/>
</dbReference>
<keyword evidence="1" id="KW-0812">Transmembrane</keyword>
<evidence type="ECO:0000313" key="46">
    <source>
        <dbReference type="EMBL" id="KKH82339.1"/>
    </source>
</evidence>
<dbReference type="Proteomes" id="UP000033933">
    <property type="component" value="Unassembled WGS sequence"/>
</dbReference>
<dbReference type="EMBL" id="JJQK01000063">
    <property type="protein sequence ID" value="KKH54034.1"/>
    <property type="molecule type" value="Genomic_DNA"/>
</dbReference>
<dbReference type="Proteomes" id="UP000034921">
    <property type="component" value="Unassembled WGS sequence"/>
</dbReference>
<evidence type="ECO:0000313" key="4">
    <source>
        <dbReference type="EMBL" id="KKG00942.1"/>
    </source>
</evidence>
<gene>
    <name evidence="8" type="ORF">DU30_15085</name>
    <name evidence="3" type="ORF">DU31_10055</name>
    <name evidence="14" type="ORF">DU33_05010</name>
    <name evidence="5" type="ORF">DU34_19640</name>
    <name evidence="10" type="ORF">DU35_17885</name>
    <name evidence="13" type="ORF">DU36_01085</name>
    <name evidence="33" type="ORF">DU37_06550</name>
    <name evidence="12" type="ORF">DU38_19665</name>
    <name evidence="9" type="ORF">DU39_01465</name>
    <name evidence="2" type="ORF">DU40_18875</name>
    <name evidence="11" type="ORF">DU41_12850</name>
    <name evidence="27" type="ORF">DU42_00765</name>
    <name evidence="19" type="ORF">DU43_12295</name>
    <name evidence="28" type="ORF">DU44_10740</name>
    <name evidence="15" type="ORF">DU45_13420</name>
    <name evidence="4" type="ORF">DU47_06365</name>
    <name evidence="29" type="ORF">DU48_02425</name>
    <name evidence="7" type="ORF">DU49_19240</name>
    <name evidence="35" type="ORF">DU50_11310</name>
    <name evidence="6" type="ORF">DU52_12465</name>
    <name evidence="34" type="ORF">DU54_10005</name>
    <name evidence="20" type="ORF">DU55_02790</name>
    <name evidence="25" type="ORF">DU56_10265</name>
    <name evidence="22" type="ORF">DU57_00675</name>
    <name evidence="32" type="ORF">DU58_03895</name>
    <name evidence="21" type="ORF">DU59_03430</name>
    <name evidence="31" type="ORF">DU60_05260</name>
    <name evidence="18" type="ORF">DU63_16020</name>
    <name evidence="17" type="ORF">DU64_14435</name>
    <name evidence="30" type="ORF">DU65_17550</name>
    <name evidence="24" type="ORF">DU66_13970</name>
    <name evidence="16" type="ORF">DU67_17350</name>
    <name evidence="26" type="ORF">DU68_10875</name>
    <name evidence="23" type="ORF">DU69_19990</name>
    <name evidence="36" type="ORF">DU71_14445</name>
    <name evidence="38" type="ORF">DU72_04095</name>
    <name evidence="41" type="ORF">DU73_19995</name>
    <name evidence="40" type="ORF">DU74_19605</name>
    <name evidence="42" type="ORF">DU75_21440</name>
    <name evidence="39" type="ORF">DU76_16610</name>
    <name evidence="45" type="ORF">DU77_17830</name>
    <name evidence="46" type="ORF">DU78_13360</name>
    <name evidence="51" type="ORF">DU79_14215</name>
    <name evidence="49" type="ORF">DU80_11495</name>
    <name evidence="53" type="ORF">DU81_14115</name>
    <name evidence="47" type="ORF">DU82_04835</name>
    <name evidence="52" type="ORF">DU83_08205</name>
    <name evidence="50" type="ORF">DU84_04815</name>
    <name evidence="37" type="ORF">DU85_17510</name>
    <name evidence="44" type="ORF">DU86_11080</name>
    <name evidence="43" type="ORF">DU87_16165</name>
    <name evidence="48" type="ORF">DU88_04225</name>
</gene>
<evidence type="ECO:0000313" key="73">
    <source>
        <dbReference type="Proteomes" id="UP000034243"/>
    </source>
</evidence>
<dbReference type="EMBL" id="JJQJ01000074">
    <property type="protein sequence ID" value="KKH50968.1"/>
    <property type="molecule type" value="Genomic_DNA"/>
</dbReference>
<dbReference type="Proteomes" id="UP000034064">
    <property type="component" value="Unassembled WGS sequence"/>
</dbReference>
<dbReference type="Proteomes" id="UP000034758">
    <property type="component" value="Unassembled WGS sequence"/>
</dbReference>
<evidence type="ECO:0000313" key="80">
    <source>
        <dbReference type="Proteomes" id="UP000034399"/>
    </source>
</evidence>
<evidence type="ECO:0000313" key="37">
    <source>
        <dbReference type="EMBL" id="KKH50968.1"/>
    </source>
</evidence>
<evidence type="ECO:0000313" key="49">
    <source>
        <dbReference type="EMBL" id="KKH91162.1"/>
    </source>
</evidence>
<evidence type="ECO:0000313" key="65">
    <source>
        <dbReference type="Proteomes" id="UP000034064"/>
    </source>
</evidence>
<protein>
    <submittedName>
        <fullName evidence="17">Uncharacterized protein</fullName>
    </submittedName>
</protein>
<evidence type="ECO:0000313" key="85">
    <source>
        <dbReference type="Proteomes" id="UP000034547"/>
    </source>
</evidence>
<evidence type="ECO:0000313" key="47">
    <source>
        <dbReference type="EMBL" id="KKH85444.1"/>
    </source>
</evidence>
<dbReference type="EMBL" id="JJQO01000083">
    <property type="protein sequence ID" value="KKH67234.1"/>
    <property type="molecule type" value="Genomic_DNA"/>
</dbReference>
<evidence type="ECO:0000313" key="77">
    <source>
        <dbReference type="Proteomes" id="UP000034298"/>
    </source>
</evidence>
<evidence type="ECO:0000313" key="91">
    <source>
        <dbReference type="Proteomes" id="UP000034667"/>
    </source>
</evidence>
<evidence type="ECO:0000313" key="41">
    <source>
        <dbReference type="EMBL" id="KKH65998.1"/>
    </source>
</evidence>
<evidence type="ECO:0000313" key="92">
    <source>
        <dbReference type="Proteomes" id="UP000034668"/>
    </source>
</evidence>
<evidence type="ECO:0000313" key="95">
    <source>
        <dbReference type="Proteomes" id="UP000034733"/>
    </source>
</evidence>
<reference evidence="54 55" key="1">
    <citation type="journal article" date="2015" name="ISME J.">
        <title>Genomic and phenotypic differentiation among Methanosarcina mazei populations from Columbia River sediment.</title>
        <authorList>
            <person name="Youngblut N.D."/>
            <person name="Wirth J.S."/>
            <person name="Henriksen J.R."/>
            <person name="Smith M."/>
            <person name="Simon H."/>
            <person name="Metcalf W.W."/>
            <person name="Whitaker R.J."/>
        </authorList>
    </citation>
    <scope>NUCLEOTIDE SEQUENCE [LARGE SCALE GENOMIC DNA]</scope>
    <source>
        <strain evidence="28 65">1.F.A.1A.3</strain>
        <strain evidence="29 95">1.F.A.1B.3</strain>
        <strain evidence="30 60">1.F.A.1B.4</strain>
        <strain evidence="32 71">1.F.A.2.8</strain>
        <strain evidence="31 100">1.F.M.0.5</strain>
        <strain evidence="33 78">1.H.A.0.1</strain>
        <strain evidence="34 96">1.H.A.1A.1</strain>
        <strain evidence="35 62">1.H.A.1A.3</strain>
        <strain evidence="36 93">1.H.A.1A.4</strain>
        <strain evidence="37 56">1.H.A.1A.6</strain>
        <strain evidence="38 75">1.H.A.2.1</strain>
        <strain evidence="39 72">1.H.A.2.3</strain>
        <strain evidence="40 83">1.H.A.2.6</strain>
        <strain evidence="42 94">1.H.A.2.7</strain>
        <strain evidence="41">1.H.A.2.8</strain>
        <strain evidence="43 59">1.H.M.0.1</strain>
        <strain evidence="44 101">1.H.M.1A.1</strain>
        <strain evidence="45 63">1.H.M.1A.2</strain>
        <strain evidence="46 98">1.H.M.1A.3</strain>
        <strain evidence="49 68">1.H.M.2.1</strain>
        <strain evidence="47 54">1.H.M.2.2</strain>
        <strain evidence="48 102">1.H.M.2.3</strain>
        <strain evidence="51 92">1.H.M.2.4</strain>
        <strain evidence="50 99">1.H.T.2.1</strain>
        <strain evidence="53 58">1.H.T.2.3</strain>
        <strain evidence="52 85">1.H.T.2.5</strain>
        <strain evidence="3 66">2.F.A.2.3</strain>
        <strain evidence="4 88">2.F.A.2.4</strain>
        <strain evidence="2 89">2.F.T.0.2</strain>
        <strain evidence="5 64">2.F.T.2.6</strain>
        <strain evidence="6 80">3.F.A.1A.1</strain>
        <strain evidence="7 57">3.F.A.1A.3</strain>
        <strain evidence="8 77">3.F.A.1B.1</strain>
        <strain evidence="10 87">3.F.A.2.12</strain>
        <strain evidence="11 91">3.F.A.2.3</strain>
        <strain evidence="9 67">3.F.A.2.5</strain>
        <strain evidence="12 70">3.F.A.2.6</strain>
        <strain evidence="13 73">3.F.A.2.7</strain>
        <strain evidence="14 69">3.F.T.1A.1</strain>
        <strain evidence="17 76">3.F.T.1A.2</strain>
        <strain evidence="15 86">3.F.T.1A.4</strain>
        <strain evidence="16 82">3.F.T.2.1</strain>
        <strain evidence="19">3.H.A.1A.1</strain>
        <strain evidence="18 61">3.H.A.2.1</strain>
        <strain evidence="20 97">3.H.A.2.4</strain>
        <strain evidence="22 103">3.H.A.2.6</strain>
        <strain evidence="21 81">3.H.A.2.8</strain>
        <strain evidence="23 90">3.H.M.1A.1</strain>
        <strain evidence="24 84">3.H.M.1B.1</strain>
        <strain evidence="26 55">3.H.M.1B.2</strain>
        <strain evidence="25 74">3.H.M.1B.5</strain>
        <strain evidence="27 79">3.H.M.2.7</strain>
    </source>
</reference>
<dbReference type="Proteomes" id="UP000034021">
    <property type="component" value="Unassembled WGS sequence"/>
</dbReference>
<evidence type="ECO:0000313" key="76">
    <source>
        <dbReference type="Proteomes" id="UP000034279"/>
    </source>
</evidence>
<evidence type="ECO:0000313" key="57">
    <source>
        <dbReference type="Proteomes" id="UP000033878"/>
    </source>
</evidence>
<dbReference type="EMBL" id="JJPI01000080">
    <property type="protein sequence ID" value="KKG53891.1"/>
    <property type="molecule type" value="Genomic_DNA"/>
</dbReference>
<evidence type="ECO:0000313" key="10">
    <source>
        <dbReference type="EMBL" id="KKG45671.1"/>
    </source>
</evidence>
<dbReference type="EMBL" id="JJPJ01000008">
    <property type="protein sequence ID" value="KKG66582.1"/>
    <property type="molecule type" value="Genomic_DNA"/>
</dbReference>
<dbReference type="Proteomes" id="UP000034259">
    <property type="component" value="Unassembled WGS sequence"/>
</dbReference>
<evidence type="ECO:0000313" key="84">
    <source>
        <dbReference type="Proteomes" id="UP000034468"/>
    </source>
</evidence>
<evidence type="ECO:0000313" key="55">
    <source>
        <dbReference type="Proteomes" id="UP000033835"/>
    </source>
</evidence>
<dbReference type="AlphaFoldDB" id="A0A0F8GMP8"/>